<keyword evidence="1" id="KW-1133">Transmembrane helix</keyword>
<dbReference type="RefSeq" id="WP_216838095.1">
    <property type="nucleotide sequence ID" value="NZ_JAFNJS010000005.1"/>
</dbReference>
<keyword evidence="1" id="KW-0812">Transmembrane</keyword>
<name>A0ABV7C0H5_9PROT</name>
<dbReference type="EMBL" id="JBHRSB010000005">
    <property type="protein sequence ID" value="MFC3002039.1"/>
    <property type="molecule type" value="Genomic_DNA"/>
</dbReference>
<reference evidence="3" key="1">
    <citation type="journal article" date="2019" name="Int. J. Syst. Evol. Microbiol.">
        <title>The Global Catalogue of Microorganisms (GCM) 10K type strain sequencing project: providing services to taxonomists for standard genome sequencing and annotation.</title>
        <authorList>
            <consortium name="The Broad Institute Genomics Platform"/>
            <consortium name="The Broad Institute Genome Sequencing Center for Infectious Disease"/>
            <person name="Wu L."/>
            <person name="Ma J."/>
        </authorList>
    </citation>
    <scope>NUCLEOTIDE SEQUENCE [LARGE SCALE GENOMIC DNA]</scope>
    <source>
        <strain evidence="3">CGMCC 1.16855</strain>
    </source>
</reference>
<accession>A0ABV7C0H5</accession>
<keyword evidence="1" id="KW-0472">Membrane</keyword>
<evidence type="ECO:0000313" key="3">
    <source>
        <dbReference type="Proteomes" id="UP001595420"/>
    </source>
</evidence>
<proteinExistence type="predicted"/>
<organism evidence="2 3">
    <name type="scientific">Falsiroseomonas tokyonensis</name>
    <dbReference type="NCBI Taxonomy" id="430521"/>
    <lineage>
        <taxon>Bacteria</taxon>
        <taxon>Pseudomonadati</taxon>
        <taxon>Pseudomonadota</taxon>
        <taxon>Alphaproteobacteria</taxon>
        <taxon>Acetobacterales</taxon>
        <taxon>Roseomonadaceae</taxon>
        <taxon>Falsiroseomonas</taxon>
    </lineage>
</organism>
<comment type="caution">
    <text evidence="2">The sequence shown here is derived from an EMBL/GenBank/DDBJ whole genome shotgun (WGS) entry which is preliminary data.</text>
</comment>
<keyword evidence="3" id="KW-1185">Reference proteome</keyword>
<protein>
    <submittedName>
        <fullName evidence="2">Uncharacterized protein</fullName>
    </submittedName>
</protein>
<evidence type="ECO:0000313" key="2">
    <source>
        <dbReference type="EMBL" id="MFC3002039.1"/>
    </source>
</evidence>
<gene>
    <name evidence="2" type="ORF">ACFOD3_19195</name>
</gene>
<feature type="transmembrane region" description="Helical" evidence="1">
    <location>
        <begin position="35"/>
        <end position="56"/>
    </location>
</feature>
<evidence type="ECO:0000256" key="1">
    <source>
        <dbReference type="SAM" id="Phobius"/>
    </source>
</evidence>
<dbReference type="Proteomes" id="UP001595420">
    <property type="component" value="Unassembled WGS sequence"/>
</dbReference>
<sequence length="71" mass="7106">MPRFALLLVGLGLVAILGTVTLVLGDATLPGRVPLFAAACLAGFGGLSLVAGLWLLEPSGRGRAANQTFSG</sequence>